<reference evidence="1" key="1">
    <citation type="submission" date="2021-10" db="EMBL/GenBank/DDBJ databases">
        <title>De novo Genome Assembly of Clathrus columnatus (Basidiomycota, Fungi) Using Illumina and Nanopore Sequence Data.</title>
        <authorList>
            <person name="Ogiso-Tanaka E."/>
            <person name="Itagaki H."/>
            <person name="Hosoya T."/>
            <person name="Hosaka K."/>
        </authorList>
    </citation>
    <scope>NUCLEOTIDE SEQUENCE</scope>
    <source>
        <strain evidence="1">MO-923</strain>
    </source>
</reference>
<organism evidence="1 2">
    <name type="scientific">Clathrus columnatus</name>
    <dbReference type="NCBI Taxonomy" id="1419009"/>
    <lineage>
        <taxon>Eukaryota</taxon>
        <taxon>Fungi</taxon>
        <taxon>Dikarya</taxon>
        <taxon>Basidiomycota</taxon>
        <taxon>Agaricomycotina</taxon>
        <taxon>Agaricomycetes</taxon>
        <taxon>Phallomycetidae</taxon>
        <taxon>Phallales</taxon>
        <taxon>Clathraceae</taxon>
        <taxon>Clathrus</taxon>
    </lineage>
</organism>
<comment type="caution">
    <text evidence="1">The sequence shown here is derived from an EMBL/GenBank/DDBJ whole genome shotgun (WGS) entry which is preliminary data.</text>
</comment>
<sequence length="181" mass="20736">MWKNKNKTRLYLAFYDLGEPLGEDDQGDRYHTALVLIPKLPDPKGSQSWIFHVKTTFSPDGPSWTFHASQTRNRNFQLAYLCLLSKCSSSVSGEKLKDILEKVPVLHDQPDWQCMDWVWDAMQRLADDMIVDLHGSTPQSIWKLARSYVDERKESPDLKKAVPTIDIQGNEIESEVGALET</sequence>
<protein>
    <submittedName>
        <fullName evidence="1">Uncharacterized protein</fullName>
    </submittedName>
</protein>
<name>A0AAV4ZXA2_9AGAM</name>
<proteinExistence type="predicted"/>
<gene>
    <name evidence="1" type="ORF">Clacol_000838</name>
</gene>
<dbReference type="InterPro" id="IPR054208">
    <property type="entry name" value="DUF6914"/>
</dbReference>
<evidence type="ECO:0000313" key="1">
    <source>
        <dbReference type="EMBL" id="GJJ06644.1"/>
    </source>
</evidence>
<dbReference type="EMBL" id="BPWL01000001">
    <property type="protein sequence ID" value="GJJ06644.1"/>
    <property type="molecule type" value="Genomic_DNA"/>
</dbReference>
<accession>A0AAV4ZXA2</accession>
<dbReference type="Pfam" id="PF21858">
    <property type="entry name" value="DUF6914"/>
    <property type="match status" value="1"/>
</dbReference>
<keyword evidence="2" id="KW-1185">Reference proteome</keyword>
<evidence type="ECO:0000313" key="2">
    <source>
        <dbReference type="Proteomes" id="UP001050691"/>
    </source>
</evidence>
<dbReference type="Proteomes" id="UP001050691">
    <property type="component" value="Unassembled WGS sequence"/>
</dbReference>
<dbReference type="AlphaFoldDB" id="A0AAV4ZXA2"/>